<evidence type="ECO:0000313" key="2">
    <source>
        <dbReference type="Proteomes" id="UP000772618"/>
    </source>
</evidence>
<proteinExistence type="predicted"/>
<comment type="caution">
    <text evidence="1">The sequence shown here is derived from an EMBL/GenBank/DDBJ whole genome shotgun (WGS) entry which is preliminary data.</text>
</comment>
<keyword evidence="2" id="KW-1185">Reference proteome</keyword>
<dbReference type="Pfam" id="PF09965">
    <property type="entry name" value="DUF2199"/>
    <property type="match status" value="1"/>
</dbReference>
<reference evidence="1 2" key="1">
    <citation type="submission" date="2021-05" db="EMBL/GenBank/DDBJ databases">
        <title>A Polyphasic approach of four new species of the genus Ohtaekwangia: Ohtaekwangia histidinii sp. nov., Ohtaekwangia cretensis sp. nov., Ohtaekwangia indiensis sp. nov., Ohtaekwangia reichenbachii sp. nov. from diverse environment.</title>
        <authorList>
            <person name="Octaviana S."/>
        </authorList>
    </citation>
    <scope>NUCLEOTIDE SEQUENCE [LARGE SCALE GENOMIC DNA]</scope>
    <source>
        <strain evidence="1 2">PWU20</strain>
    </source>
</reference>
<name>A0ABS5VUN7_9BACT</name>
<organism evidence="1 2">
    <name type="scientific">Chryseosolibacter indicus</name>
    <dbReference type="NCBI Taxonomy" id="2782351"/>
    <lineage>
        <taxon>Bacteria</taxon>
        <taxon>Pseudomonadati</taxon>
        <taxon>Bacteroidota</taxon>
        <taxon>Cytophagia</taxon>
        <taxon>Cytophagales</taxon>
        <taxon>Chryseotaleaceae</taxon>
        <taxon>Chryseosolibacter</taxon>
    </lineage>
</organism>
<dbReference type="Proteomes" id="UP000772618">
    <property type="component" value="Unassembled WGS sequence"/>
</dbReference>
<protein>
    <submittedName>
        <fullName evidence="1">DUF2199 domain-containing protein</fullName>
    </submittedName>
</protein>
<sequence length="79" mass="9311">MKYKCLKCGQQHEGRPSIAFDSPYHYAKLNEVDKKSIAKLSEDLCEIRHPEQTDRFIRTVLHQRIVDDCRTLDYGVWVS</sequence>
<dbReference type="EMBL" id="JAHESD010000047">
    <property type="protein sequence ID" value="MBT1705145.1"/>
    <property type="molecule type" value="Genomic_DNA"/>
</dbReference>
<evidence type="ECO:0000313" key="1">
    <source>
        <dbReference type="EMBL" id="MBT1705145.1"/>
    </source>
</evidence>
<gene>
    <name evidence="1" type="ORF">KK060_17765</name>
</gene>
<accession>A0ABS5VUN7</accession>
<dbReference type="InterPro" id="IPR018697">
    <property type="entry name" value="DUF2199"/>
</dbReference>